<reference evidence="2 4" key="1">
    <citation type="submission" date="2020-02" db="EMBL/GenBank/DDBJ databases">
        <authorList>
            <person name="Ferguson B K."/>
        </authorList>
    </citation>
    <scope>NUCLEOTIDE SEQUENCE [LARGE SCALE GENOMIC DNA]</scope>
</reference>
<feature type="region of interest" description="Disordered" evidence="1">
    <location>
        <begin position="1"/>
        <end position="24"/>
    </location>
</feature>
<evidence type="ECO:0000313" key="4">
    <source>
        <dbReference type="Proteomes" id="UP000479000"/>
    </source>
</evidence>
<evidence type="ECO:0000313" key="3">
    <source>
        <dbReference type="EMBL" id="CAB0002004.1"/>
    </source>
</evidence>
<feature type="compositionally biased region" description="Polar residues" evidence="1">
    <location>
        <begin position="1"/>
        <end position="13"/>
    </location>
</feature>
<name>A0A6H5GK79_9HEMI</name>
<dbReference type="OrthoDB" id="6433782at2759"/>
<evidence type="ECO:0000256" key="1">
    <source>
        <dbReference type="SAM" id="MobiDB-lite"/>
    </source>
</evidence>
<dbReference type="EMBL" id="CADCXU010011863">
    <property type="protein sequence ID" value="CAB0001999.1"/>
    <property type="molecule type" value="Genomic_DNA"/>
</dbReference>
<proteinExistence type="predicted"/>
<feature type="compositionally biased region" description="Basic and acidic residues" evidence="1">
    <location>
        <begin position="63"/>
        <end position="80"/>
    </location>
</feature>
<dbReference type="AlphaFoldDB" id="A0A6H5GK79"/>
<feature type="non-terminal residue" evidence="2">
    <location>
        <position position="301"/>
    </location>
</feature>
<accession>A0A6H5GK79</accession>
<feature type="region of interest" description="Disordered" evidence="1">
    <location>
        <begin position="57"/>
        <end position="80"/>
    </location>
</feature>
<organism evidence="2 4">
    <name type="scientific">Nesidiocoris tenuis</name>
    <dbReference type="NCBI Taxonomy" id="355587"/>
    <lineage>
        <taxon>Eukaryota</taxon>
        <taxon>Metazoa</taxon>
        <taxon>Ecdysozoa</taxon>
        <taxon>Arthropoda</taxon>
        <taxon>Hexapoda</taxon>
        <taxon>Insecta</taxon>
        <taxon>Pterygota</taxon>
        <taxon>Neoptera</taxon>
        <taxon>Paraneoptera</taxon>
        <taxon>Hemiptera</taxon>
        <taxon>Heteroptera</taxon>
        <taxon>Panheteroptera</taxon>
        <taxon>Cimicomorpha</taxon>
        <taxon>Miridae</taxon>
        <taxon>Dicyphina</taxon>
        <taxon>Nesidiocoris</taxon>
    </lineage>
</organism>
<protein>
    <submittedName>
        <fullName evidence="2">Uncharacterized protein</fullName>
    </submittedName>
</protein>
<sequence length="301" mass="33376">MFVQITNSQSTSKVGAVKSPSPERSFVQGRKFDVTETNVDESVVELSANSESVIAAQPMSGFDEQKSAKSKSERMLEKLGEKASKFRPKKFFGGEKEPEQPGIYTIDREMGRTNRAFDHDEGRSSPGIQSPVRGYISPARRISQTAELEVVMRQSELTDRLKRTRQNSPSSPINSAAKATDLRLVSPENKTDWMDTISKYTRMTSVNVREALVNTYDNQLPFWTFPGSLMFCVSLLTTLDTEAGFTWRTVDRIRSVRPASHRSTGERTRCGRGGGGGTLSRRPMRGRPDPVNPLASGACAL</sequence>
<feature type="region of interest" description="Disordered" evidence="1">
    <location>
        <begin position="258"/>
        <end position="301"/>
    </location>
</feature>
<dbReference type="EMBL" id="CADCXU010011864">
    <property type="protein sequence ID" value="CAB0002004.1"/>
    <property type="molecule type" value="Genomic_DNA"/>
</dbReference>
<gene>
    <name evidence="2" type="ORF">NTEN_LOCUS7786</name>
    <name evidence="3" type="ORF">NTEN_LOCUS7791</name>
</gene>
<keyword evidence="4" id="KW-1185">Reference proteome</keyword>
<evidence type="ECO:0000313" key="2">
    <source>
        <dbReference type="EMBL" id="CAB0001999.1"/>
    </source>
</evidence>
<dbReference type="Proteomes" id="UP000479000">
    <property type="component" value="Unassembled WGS sequence"/>
</dbReference>